<keyword evidence="2" id="KW-1185">Reference proteome</keyword>
<dbReference type="RefSeq" id="XP_040769357.1">
    <property type="nucleotide sequence ID" value="XM_040907905.1"/>
</dbReference>
<dbReference type="AlphaFoldDB" id="A0A165HE68"/>
<name>A0A165HE68_9APHY</name>
<evidence type="ECO:0000313" key="2">
    <source>
        <dbReference type="Proteomes" id="UP000076871"/>
    </source>
</evidence>
<evidence type="ECO:0000313" key="1">
    <source>
        <dbReference type="EMBL" id="KZT11617.1"/>
    </source>
</evidence>
<protein>
    <submittedName>
        <fullName evidence="1">Uncharacterized protein</fullName>
    </submittedName>
</protein>
<dbReference type="Proteomes" id="UP000076871">
    <property type="component" value="Unassembled WGS sequence"/>
</dbReference>
<organism evidence="1 2">
    <name type="scientific">Laetiporus sulphureus 93-53</name>
    <dbReference type="NCBI Taxonomy" id="1314785"/>
    <lineage>
        <taxon>Eukaryota</taxon>
        <taxon>Fungi</taxon>
        <taxon>Dikarya</taxon>
        <taxon>Basidiomycota</taxon>
        <taxon>Agaricomycotina</taxon>
        <taxon>Agaricomycetes</taxon>
        <taxon>Polyporales</taxon>
        <taxon>Laetiporus</taxon>
    </lineage>
</organism>
<dbReference type="GeneID" id="63824934"/>
<accession>A0A165HE68</accession>
<gene>
    <name evidence="1" type="ORF">LAESUDRAFT_720866</name>
</gene>
<proteinExistence type="predicted"/>
<dbReference type="EMBL" id="KV427607">
    <property type="protein sequence ID" value="KZT11617.1"/>
    <property type="molecule type" value="Genomic_DNA"/>
</dbReference>
<dbReference type="InParanoid" id="A0A165HE68"/>
<sequence>MTEQIASALENPSELAAAQQCYMIVTPSVLNSNGVRDHDGNHIKWFLKFGDGNGETPTGRYVTHNPDYEIQSNRTGRAGTFLRQQVLENRGFAMIVPDGFRSEWYVLWERPDQRPPITLSNILTSAIDAFANYNLGTQAGRNAAATDLVNRIPRICNSAPP</sequence>
<reference evidence="1 2" key="1">
    <citation type="journal article" date="2016" name="Mol. Biol. Evol.">
        <title>Comparative Genomics of Early-Diverging Mushroom-Forming Fungi Provides Insights into the Origins of Lignocellulose Decay Capabilities.</title>
        <authorList>
            <person name="Nagy L.G."/>
            <person name="Riley R."/>
            <person name="Tritt A."/>
            <person name="Adam C."/>
            <person name="Daum C."/>
            <person name="Floudas D."/>
            <person name="Sun H."/>
            <person name="Yadav J.S."/>
            <person name="Pangilinan J."/>
            <person name="Larsson K.H."/>
            <person name="Matsuura K."/>
            <person name="Barry K."/>
            <person name="Labutti K."/>
            <person name="Kuo R."/>
            <person name="Ohm R.A."/>
            <person name="Bhattacharya S.S."/>
            <person name="Shirouzu T."/>
            <person name="Yoshinaga Y."/>
            <person name="Martin F.M."/>
            <person name="Grigoriev I.V."/>
            <person name="Hibbett D.S."/>
        </authorList>
    </citation>
    <scope>NUCLEOTIDE SEQUENCE [LARGE SCALE GENOMIC DNA]</scope>
    <source>
        <strain evidence="1 2">93-53</strain>
    </source>
</reference>
<dbReference type="OrthoDB" id="10321958at2759"/>